<dbReference type="InterPro" id="IPR000182">
    <property type="entry name" value="GNAT_dom"/>
</dbReference>
<dbReference type="EC" id="2.3.1.-" evidence="4"/>
<sequence>MEQNLAGHACHLHPRLGGATVEETEDLLVADSGLDDDTFNIVAMARFTPETARARIDATVRTLATRGRPFSWWAGPASGPPDLSDRLAAAGLPAAERETAMWADLGDEAGDPSGDGPPPGTGALRIRRVTTPAQLADYATVLAANWDPPAATVRDFYARVAPWALAPDCAARYLIGYDEGRAVSTAEVFLYAGVAGIYNICTLASDRRRGHGGALTRAALAAARAEGHRTAVLQASADGELVYRRLGFRACGHFTEHAIDGGG</sequence>
<evidence type="ECO:0000259" key="3">
    <source>
        <dbReference type="PROSITE" id="PS51186"/>
    </source>
</evidence>
<dbReference type="GO" id="GO:0016746">
    <property type="term" value="F:acyltransferase activity"/>
    <property type="evidence" value="ECO:0007669"/>
    <property type="project" value="UniProtKB-KW"/>
</dbReference>
<organism evidence="4 5">
    <name type="scientific">Streptomyces monticola</name>
    <dbReference type="NCBI Taxonomy" id="2666263"/>
    <lineage>
        <taxon>Bacteria</taxon>
        <taxon>Bacillati</taxon>
        <taxon>Actinomycetota</taxon>
        <taxon>Actinomycetes</taxon>
        <taxon>Kitasatosporales</taxon>
        <taxon>Streptomycetaceae</taxon>
        <taxon>Streptomyces</taxon>
    </lineage>
</organism>
<reference evidence="5" key="1">
    <citation type="journal article" date="2019" name="Int. J. Syst. Evol. Microbiol.">
        <title>The Global Catalogue of Microorganisms (GCM) 10K type strain sequencing project: providing services to taxonomists for standard genome sequencing and annotation.</title>
        <authorList>
            <consortium name="The Broad Institute Genomics Platform"/>
            <consortium name="The Broad Institute Genome Sequencing Center for Infectious Disease"/>
            <person name="Wu L."/>
            <person name="Ma J."/>
        </authorList>
    </citation>
    <scope>NUCLEOTIDE SEQUENCE [LARGE SCALE GENOMIC DNA]</scope>
    <source>
        <strain evidence="5">SYNS20</strain>
    </source>
</reference>
<name>A0ABW2JTM4_9ACTN</name>
<proteinExistence type="predicted"/>
<dbReference type="SUPFAM" id="SSF55729">
    <property type="entry name" value="Acyl-CoA N-acyltransferases (Nat)"/>
    <property type="match status" value="1"/>
</dbReference>
<dbReference type="InterPro" id="IPR016181">
    <property type="entry name" value="Acyl_CoA_acyltransferase"/>
</dbReference>
<evidence type="ECO:0000256" key="1">
    <source>
        <dbReference type="ARBA" id="ARBA00022679"/>
    </source>
</evidence>
<dbReference type="Pfam" id="PF00583">
    <property type="entry name" value="Acetyltransf_1"/>
    <property type="match status" value="1"/>
</dbReference>
<dbReference type="PANTHER" id="PTHR43877">
    <property type="entry name" value="AMINOALKYLPHOSPHONATE N-ACETYLTRANSFERASE-RELATED-RELATED"/>
    <property type="match status" value="1"/>
</dbReference>
<evidence type="ECO:0000313" key="5">
    <source>
        <dbReference type="Proteomes" id="UP001596523"/>
    </source>
</evidence>
<dbReference type="Gene3D" id="3.40.630.30">
    <property type="match status" value="1"/>
</dbReference>
<evidence type="ECO:0000256" key="2">
    <source>
        <dbReference type="ARBA" id="ARBA00023315"/>
    </source>
</evidence>
<accession>A0ABW2JTM4</accession>
<dbReference type="Proteomes" id="UP001596523">
    <property type="component" value="Unassembled WGS sequence"/>
</dbReference>
<keyword evidence="5" id="KW-1185">Reference proteome</keyword>
<feature type="domain" description="N-acetyltransferase" evidence="3">
    <location>
        <begin position="124"/>
        <end position="263"/>
    </location>
</feature>
<dbReference type="PROSITE" id="PS51186">
    <property type="entry name" value="GNAT"/>
    <property type="match status" value="1"/>
</dbReference>
<evidence type="ECO:0000313" key="4">
    <source>
        <dbReference type="EMBL" id="MFC7309540.1"/>
    </source>
</evidence>
<protein>
    <submittedName>
        <fullName evidence="4">GNAT family N-acetyltransferase</fullName>
        <ecNumber evidence="4">2.3.1.-</ecNumber>
    </submittedName>
</protein>
<keyword evidence="1 4" id="KW-0808">Transferase</keyword>
<keyword evidence="2 4" id="KW-0012">Acyltransferase</keyword>
<gene>
    <name evidence="4" type="ORF">ACFQVC_35685</name>
</gene>
<dbReference type="InterPro" id="IPR050832">
    <property type="entry name" value="Bact_Acetyltransf"/>
</dbReference>
<dbReference type="RefSeq" id="WP_381838675.1">
    <property type="nucleotide sequence ID" value="NZ_JBHTCF010000022.1"/>
</dbReference>
<dbReference type="EMBL" id="JBHTCF010000022">
    <property type="protein sequence ID" value="MFC7309540.1"/>
    <property type="molecule type" value="Genomic_DNA"/>
</dbReference>
<comment type="caution">
    <text evidence="4">The sequence shown here is derived from an EMBL/GenBank/DDBJ whole genome shotgun (WGS) entry which is preliminary data.</text>
</comment>